<evidence type="ECO:0000256" key="1">
    <source>
        <dbReference type="SAM" id="SignalP"/>
    </source>
</evidence>
<dbReference type="InterPro" id="IPR018588">
    <property type="entry name" value="Dihaem_cytochrome-c"/>
</dbReference>
<dbReference type="AlphaFoldDB" id="A0A1Q8YGC1"/>
<feature type="chain" id="PRO_5012773733" evidence="1">
    <location>
        <begin position="25"/>
        <end position="163"/>
    </location>
</feature>
<dbReference type="Pfam" id="PF09626">
    <property type="entry name" value="DHC"/>
    <property type="match status" value="1"/>
</dbReference>
<comment type="caution">
    <text evidence="2">The sequence shown here is derived from an EMBL/GenBank/DDBJ whole genome shotgun (WGS) entry which is preliminary data.</text>
</comment>
<keyword evidence="1" id="KW-0732">Signal</keyword>
<sequence>MNVKPLWAFATLAALAMTTLTAHAKYNGEDRGRPVMPTQTHAAWQTECGGCHLAFPPGLLPAASWKKVMTGLDKHFGTDASLPAAQTQAITDYLVKHASNRWSANTAPLKITDSEWFKSKHRAGEIDPAVWKRESVKSASNCLACHGDADKGDFDEDNVRIPK</sequence>
<proteinExistence type="predicted"/>
<evidence type="ECO:0000313" key="2">
    <source>
        <dbReference type="EMBL" id="OLP07043.1"/>
    </source>
</evidence>
<protein>
    <submittedName>
        <fullName evidence="2">Diheme cytochrome c</fullName>
    </submittedName>
</protein>
<accession>A0A1Q8YGC1</accession>
<feature type="signal peptide" evidence="1">
    <location>
        <begin position="1"/>
        <end position="24"/>
    </location>
</feature>
<gene>
    <name evidence="2" type="ORF">BLL52_1794</name>
</gene>
<organism evidence="2 3">
    <name type="scientific">Rhodoferax antarcticus ANT.BR</name>
    <dbReference type="NCBI Taxonomy" id="1111071"/>
    <lineage>
        <taxon>Bacteria</taxon>
        <taxon>Pseudomonadati</taxon>
        <taxon>Pseudomonadota</taxon>
        <taxon>Betaproteobacteria</taxon>
        <taxon>Burkholderiales</taxon>
        <taxon>Comamonadaceae</taxon>
        <taxon>Rhodoferax</taxon>
    </lineage>
</organism>
<dbReference type="RefSeq" id="WP_075586162.1">
    <property type="nucleotide sequence ID" value="NZ_MSYM01000011.1"/>
</dbReference>
<reference evidence="2 3" key="1">
    <citation type="submission" date="2017-01" db="EMBL/GenBank/DDBJ databases">
        <title>Genome sequence of Rhodoferax antarcticus ANT.BR, a psychrophilic purple nonsulfur bacterium from an Antarctic microbial mat.</title>
        <authorList>
            <person name="Baker J."/>
            <person name="Riester C."/>
            <person name="Skinner B."/>
            <person name="Newell A."/>
            <person name="Swingley W."/>
            <person name="Madigan M."/>
            <person name="Jung D."/>
            <person name="Asao M."/>
            <person name="Chen M."/>
            <person name="Loughlin P."/>
            <person name="Pan H."/>
            <person name="Lin S."/>
            <person name="Li N."/>
            <person name="Shaw J."/>
            <person name="Prado M."/>
            <person name="Sherman C."/>
            <person name="Li X."/>
            <person name="Tang J."/>
            <person name="Blankenship R."/>
            <person name="Zhao T."/>
            <person name="Touchman J."/>
            <person name="Sattley M."/>
        </authorList>
    </citation>
    <scope>NUCLEOTIDE SEQUENCE [LARGE SCALE GENOMIC DNA]</scope>
    <source>
        <strain evidence="2 3">ANT.BR</strain>
    </source>
</reference>
<evidence type="ECO:0000313" key="3">
    <source>
        <dbReference type="Proteomes" id="UP000185911"/>
    </source>
</evidence>
<dbReference type="Proteomes" id="UP000185911">
    <property type="component" value="Unassembled WGS sequence"/>
</dbReference>
<dbReference type="STRING" id="81479.RA876_03330"/>
<dbReference type="SUPFAM" id="SSF48695">
    <property type="entry name" value="Multiheme cytochromes"/>
    <property type="match status" value="1"/>
</dbReference>
<name>A0A1Q8YGC1_9BURK</name>
<dbReference type="InterPro" id="IPR036280">
    <property type="entry name" value="Multihaem_cyt_sf"/>
</dbReference>
<dbReference type="EMBL" id="MSYM01000011">
    <property type="protein sequence ID" value="OLP07043.1"/>
    <property type="molecule type" value="Genomic_DNA"/>
</dbReference>
<keyword evidence="3" id="KW-1185">Reference proteome</keyword>